<feature type="domain" description="HTH tetR-type" evidence="3">
    <location>
        <begin position="17"/>
        <end position="77"/>
    </location>
</feature>
<dbReference type="InterPro" id="IPR001647">
    <property type="entry name" value="HTH_TetR"/>
</dbReference>
<dbReference type="PRINTS" id="PR00455">
    <property type="entry name" value="HTHTETR"/>
</dbReference>
<dbReference type="Pfam" id="PF00440">
    <property type="entry name" value="TetR_N"/>
    <property type="match status" value="1"/>
</dbReference>
<dbReference type="Gene3D" id="1.10.357.10">
    <property type="entry name" value="Tetracycline Repressor, domain 2"/>
    <property type="match status" value="1"/>
</dbReference>
<dbReference type="RefSeq" id="WP_188675113.1">
    <property type="nucleotide sequence ID" value="NZ_BMGP01000002.1"/>
</dbReference>
<dbReference type="InterPro" id="IPR023772">
    <property type="entry name" value="DNA-bd_HTH_TetR-type_CS"/>
</dbReference>
<dbReference type="AlphaFoldDB" id="A0A917EV83"/>
<proteinExistence type="predicted"/>
<gene>
    <name evidence="4" type="ORF">GCM10011399_11340</name>
</gene>
<evidence type="ECO:0000259" key="3">
    <source>
        <dbReference type="PROSITE" id="PS50977"/>
    </source>
</evidence>
<name>A0A917EV83_9MICO</name>
<dbReference type="InterPro" id="IPR009057">
    <property type="entry name" value="Homeodomain-like_sf"/>
</dbReference>
<evidence type="ECO:0000256" key="2">
    <source>
        <dbReference type="PROSITE-ProRule" id="PRU00335"/>
    </source>
</evidence>
<evidence type="ECO:0000313" key="4">
    <source>
        <dbReference type="EMBL" id="GGF19462.1"/>
    </source>
</evidence>
<dbReference type="InterPro" id="IPR050109">
    <property type="entry name" value="HTH-type_TetR-like_transc_reg"/>
</dbReference>
<feature type="DNA-binding region" description="H-T-H motif" evidence="2">
    <location>
        <begin position="40"/>
        <end position="59"/>
    </location>
</feature>
<evidence type="ECO:0000313" key="5">
    <source>
        <dbReference type="Proteomes" id="UP000598775"/>
    </source>
</evidence>
<dbReference type="Proteomes" id="UP000598775">
    <property type="component" value="Unassembled WGS sequence"/>
</dbReference>
<keyword evidence="1 2" id="KW-0238">DNA-binding</keyword>
<dbReference type="GO" id="GO:0006355">
    <property type="term" value="P:regulation of DNA-templated transcription"/>
    <property type="evidence" value="ECO:0007669"/>
    <property type="project" value="UniProtKB-ARBA"/>
</dbReference>
<dbReference type="SUPFAM" id="SSF46689">
    <property type="entry name" value="Homeodomain-like"/>
    <property type="match status" value="1"/>
</dbReference>
<sequence>MSEVVAAPESLTVRKKRRAQQSIVDAADELFRAHGFENVSVTDIAARAEVGRTTFFRYFGDKAEVVFAHEQRMLDTITDIASHDSVEIAYTPAEAIDQLQPIVLELCAQASADPAGYTLHYELIAKHLELRARDALKTQLIADTLSDLLVSRGTPENVAIFAAQIALACAQTARRRTSNPRTLVTETRVAFEQVHLRA</sequence>
<dbReference type="EMBL" id="BMGP01000002">
    <property type="protein sequence ID" value="GGF19462.1"/>
    <property type="molecule type" value="Genomic_DNA"/>
</dbReference>
<organism evidence="4 5">
    <name type="scientific">Subtercola lobariae</name>
    <dbReference type="NCBI Taxonomy" id="1588641"/>
    <lineage>
        <taxon>Bacteria</taxon>
        <taxon>Bacillati</taxon>
        <taxon>Actinomycetota</taxon>
        <taxon>Actinomycetes</taxon>
        <taxon>Micrococcales</taxon>
        <taxon>Microbacteriaceae</taxon>
        <taxon>Subtercola</taxon>
    </lineage>
</organism>
<comment type="caution">
    <text evidence="4">The sequence shown here is derived from an EMBL/GenBank/DDBJ whole genome shotgun (WGS) entry which is preliminary data.</text>
</comment>
<dbReference type="PROSITE" id="PS50977">
    <property type="entry name" value="HTH_TETR_2"/>
    <property type="match status" value="1"/>
</dbReference>
<dbReference type="PROSITE" id="PS01081">
    <property type="entry name" value="HTH_TETR_1"/>
    <property type="match status" value="1"/>
</dbReference>
<dbReference type="GO" id="GO:0003677">
    <property type="term" value="F:DNA binding"/>
    <property type="evidence" value="ECO:0007669"/>
    <property type="project" value="UniProtKB-UniRule"/>
</dbReference>
<keyword evidence="5" id="KW-1185">Reference proteome</keyword>
<protein>
    <submittedName>
        <fullName evidence="4">TetR family transcriptional regulator</fullName>
    </submittedName>
</protein>
<reference evidence="4 5" key="1">
    <citation type="journal article" date="2014" name="Int. J. Syst. Evol. Microbiol.">
        <title>Complete genome sequence of Corynebacterium casei LMG S-19264T (=DSM 44701T), isolated from a smear-ripened cheese.</title>
        <authorList>
            <consortium name="US DOE Joint Genome Institute (JGI-PGF)"/>
            <person name="Walter F."/>
            <person name="Albersmeier A."/>
            <person name="Kalinowski J."/>
            <person name="Ruckert C."/>
        </authorList>
    </citation>
    <scope>NUCLEOTIDE SEQUENCE [LARGE SCALE GENOMIC DNA]</scope>
    <source>
        <strain evidence="4 5">CGMCC 1.12976</strain>
    </source>
</reference>
<dbReference type="PANTHER" id="PTHR30055">
    <property type="entry name" value="HTH-TYPE TRANSCRIPTIONAL REGULATOR RUTR"/>
    <property type="match status" value="1"/>
</dbReference>
<evidence type="ECO:0000256" key="1">
    <source>
        <dbReference type="ARBA" id="ARBA00023125"/>
    </source>
</evidence>
<accession>A0A917EV83</accession>